<dbReference type="Proteomes" id="UP000032515">
    <property type="component" value="Unassembled WGS sequence"/>
</dbReference>
<dbReference type="OrthoDB" id="8403094at2"/>
<reference evidence="3 4" key="1">
    <citation type="submission" date="2014-11" db="EMBL/GenBank/DDBJ databases">
        <title>Genomics and ecophysiology of heterotrophic nitrogen fixing bacteria isolated from estuarine surface water.</title>
        <authorList>
            <person name="Bentzon-Tilia M."/>
            <person name="Severin I."/>
            <person name="Hansen L.H."/>
            <person name="Riemann L."/>
        </authorList>
    </citation>
    <scope>NUCLEOTIDE SEQUENCE [LARGE SCALE GENOMIC DNA]</scope>
    <source>
        <strain evidence="3 4">BAL398</strain>
    </source>
</reference>
<gene>
    <name evidence="3" type="ORF">OO17_01580</name>
</gene>
<feature type="compositionally biased region" description="Basic and acidic residues" evidence="1">
    <location>
        <begin position="110"/>
        <end position="124"/>
    </location>
</feature>
<feature type="region of interest" description="Disordered" evidence="1">
    <location>
        <begin position="103"/>
        <end position="124"/>
    </location>
</feature>
<evidence type="ECO:0000256" key="2">
    <source>
        <dbReference type="SAM" id="SignalP"/>
    </source>
</evidence>
<dbReference type="RefSeq" id="WP_044404826.1">
    <property type="nucleotide sequence ID" value="NZ_JXXE01000030.1"/>
</dbReference>
<comment type="caution">
    <text evidence="3">The sequence shown here is derived from an EMBL/GenBank/DDBJ whole genome shotgun (WGS) entry which is preliminary data.</text>
</comment>
<dbReference type="AlphaFoldDB" id="A0A0D7F891"/>
<name>A0A0D7F891_RHOPL</name>
<dbReference type="PATRIC" id="fig|1076.23.peg.3632"/>
<sequence length="124" mass="12751">MIAGLVLAPLSRPAMAGMASGAAMAGHASDGDEMAGHAMDDMTMAEMATAEIAVPSCPSKAPTSRDCDRCLSMTGCGATFLPGMPTAVALLLRVGSDRVATSRNDFWPDGLDHSPPDHPPRILV</sequence>
<keyword evidence="2" id="KW-0732">Signal</keyword>
<proteinExistence type="predicted"/>
<dbReference type="EMBL" id="JXXE01000030">
    <property type="protein sequence ID" value="KIZ47937.1"/>
    <property type="molecule type" value="Genomic_DNA"/>
</dbReference>
<feature type="signal peptide" evidence="2">
    <location>
        <begin position="1"/>
        <end position="16"/>
    </location>
</feature>
<accession>A0A0D7F891</accession>
<evidence type="ECO:0000313" key="4">
    <source>
        <dbReference type="Proteomes" id="UP000032515"/>
    </source>
</evidence>
<organism evidence="3 4">
    <name type="scientific">Rhodopseudomonas palustris</name>
    <dbReference type="NCBI Taxonomy" id="1076"/>
    <lineage>
        <taxon>Bacteria</taxon>
        <taxon>Pseudomonadati</taxon>
        <taxon>Pseudomonadota</taxon>
        <taxon>Alphaproteobacteria</taxon>
        <taxon>Hyphomicrobiales</taxon>
        <taxon>Nitrobacteraceae</taxon>
        <taxon>Rhodopseudomonas</taxon>
    </lineage>
</organism>
<evidence type="ECO:0000313" key="3">
    <source>
        <dbReference type="EMBL" id="KIZ47937.1"/>
    </source>
</evidence>
<feature type="chain" id="PRO_5002320400" evidence="2">
    <location>
        <begin position="17"/>
        <end position="124"/>
    </location>
</feature>
<protein>
    <submittedName>
        <fullName evidence="3">Uncharacterized protein</fullName>
    </submittedName>
</protein>
<evidence type="ECO:0000256" key="1">
    <source>
        <dbReference type="SAM" id="MobiDB-lite"/>
    </source>
</evidence>